<dbReference type="Pfam" id="PF03006">
    <property type="entry name" value="HlyIII"/>
    <property type="match status" value="1"/>
</dbReference>
<evidence type="ECO:0000313" key="9">
    <source>
        <dbReference type="EMBL" id="ODN05498.1"/>
    </source>
</evidence>
<feature type="transmembrane region" description="Helical" evidence="8">
    <location>
        <begin position="232"/>
        <end position="253"/>
    </location>
</feature>
<dbReference type="OrthoDB" id="529367at2759"/>
<keyword evidence="6" id="KW-0479">Metal-binding</keyword>
<keyword evidence="9" id="KW-0675">Receptor</keyword>
<accession>A0A1D2NJP1</accession>
<protein>
    <submittedName>
        <fullName evidence="9">Progestin and adipoQ receptor family member 3</fullName>
    </submittedName>
</protein>
<dbReference type="AlphaFoldDB" id="A0A1D2NJP1"/>
<name>A0A1D2NJP1_ORCCI</name>
<comment type="caution">
    <text evidence="9">The sequence shown here is derived from an EMBL/GenBank/DDBJ whole genome shotgun (WGS) entry which is preliminary data.</text>
</comment>
<dbReference type="PANTHER" id="PTHR20855:SF15">
    <property type="entry name" value="PROGESTIN AND ADIPOQ RECEPTOR FAMILY MEMBER 3"/>
    <property type="match status" value="1"/>
</dbReference>
<organism evidence="9 10">
    <name type="scientific">Orchesella cincta</name>
    <name type="common">Springtail</name>
    <name type="synonym">Podura cincta</name>
    <dbReference type="NCBI Taxonomy" id="48709"/>
    <lineage>
        <taxon>Eukaryota</taxon>
        <taxon>Metazoa</taxon>
        <taxon>Ecdysozoa</taxon>
        <taxon>Arthropoda</taxon>
        <taxon>Hexapoda</taxon>
        <taxon>Collembola</taxon>
        <taxon>Entomobryomorpha</taxon>
        <taxon>Entomobryoidea</taxon>
        <taxon>Orchesellidae</taxon>
        <taxon>Orchesellinae</taxon>
        <taxon>Orchesella</taxon>
    </lineage>
</organism>
<dbReference type="Proteomes" id="UP000094527">
    <property type="component" value="Unassembled WGS sequence"/>
</dbReference>
<feature type="region of interest" description="Disordered" evidence="7">
    <location>
        <begin position="25"/>
        <end position="83"/>
    </location>
</feature>
<feature type="binding site" evidence="6">
    <location>
        <position position="395"/>
    </location>
    <ligand>
        <name>Zn(2+)</name>
        <dbReference type="ChEBI" id="CHEBI:29105"/>
    </ligand>
</feature>
<evidence type="ECO:0000256" key="8">
    <source>
        <dbReference type="SAM" id="Phobius"/>
    </source>
</evidence>
<feature type="transmembrane region" description="Helical" evidence="8">
    <location>
        <begin position="357"/>
        <end position="375"/>
    </location>
</feature>
<comment type="similarity">
    <text evidence="2">Belongs to the ADIPOR family.</text>
</comment>
<dbReference type="GO" id="GO:0016020">
    <property type="term" value="C:membrane"/>
    <property type="evidence" value="ECO:0007669"/>
    <property type="project" value="UniProtKB-SubCell"/>
</dbReference>
<keyword evidence="3 8" id="KW-0812">Transmembrane</keyword>
<gene>
    <name evidence="9" type="ORF">Ocin01_01201</name>
</gene>
<dbReference type="OMA" id="HEEKTHN"/>
<feature type="compositionally biased region" description="Low complexity" evidence="7">
    <location>
        <begin position="25"/>
        <end position="35"/>
    </location>
</feature>
<dbReference type="InterPro" id="IPR004254">
    <property type="entry name" value="AdipoR/HlyIII-related"/>
</dbReference>
<evidence type="ECO:0000256" key="5">
    <source>
        <dbReference type="ARBA" id="ARBA00023136"/>
    </source>
</evidence>
<dbReference type="PANTHER" id="PTHR20855">
    <property type="entry name" value="ADIPOR/PROGESTIN RECEPTOR-RELATED"/>
    <property type="match status" value="1"/>
</dbReference>
<feature type="transmembrane region" description="Helical" evidence="8">
    <location>
        <begin position="325"/>
        <end position="345"/>
    </location>
</feature>
<feature type="binding site" evidence="6">
    <location>
        <position position="251"/>
    </location>
    <ligand>
        <name>Zn(2+)</name>
        <dbReference type="ChEBI" id="CHEBI:29105"/>
    </ligand>
</feature>
<keyword evidence="10" id="KW-1185">Reference proteome</keyword>
<evidence type="ECO:0000256" key="2">
    <source>
        <dbReference type="ARBA" id="ARBA00007018"/>
    </source>
</evidence>
<keyword evidence="5 8" id="KW-0472">Membrane</keyword>
<keyword evidence="6" id="KW-0862">Zinc</keyword>
<feature type="transmembrane region" description="Helical" evidence="8">
    <location>
        <begin position="294"/>
        <end position="313"/>
    </location>
</feature>
<sequence length="440" mass="48793">MDDSFPTSTSKLCWFNLTSFVFKSATTSSSSQETPPQSPAPSPIKRRTSPRLASSQTSTPDTSSDGKGVLTQQKSLSSPSSKEGLVKCCCAGLTKKSNNTSSKSKRRSVKDSDNDEEPSCKCTLLSSSTSPSPAHALDEHVCCQGHTHKNATTHGLSLKEAPHYLTFNPYITGGYRNNLAPVECIKSLFWWTNETLNIWSHLLGWGFFFSLTVYDILGLTNLPTTQPWDQTIFSLLLICFQACMILSAAYHVFCCCSEQSYRQWLTADLLGVSLSLVAIYISGIYFAFSCVPFWLNFYLSTVAGIFVTCLTCTFLRSSDGFSNRLFLFGGWACYGIVPTVHWAILHGGMSSPAVALLLPRIFWMYAISAAAFFFYVSKLPERWKPGLVNYIGSSHQIWHVLIVAALYHWHNTGVMYLNYRSQHPCSEEYAALYASEAASS</sequence>
<keyword evidence="4 8" id="KW-1133">Transmembrane helix</keyword>
<feature type="transmembrane region" description="Helical" evidence="8">
    <location>
        <begin position="202"/>
        <end position="220"/>
    </location>
</feature>
<evidence type="ECO:0000256" key="1">
    <source>
        <dbReference type="ARBA" id="ARBA00004141"/>
    </source>
</evidence>
<evidence type="ECO:0000313" key="10">
    <source>
        <dbReference type="Proteomes" id="UP000094527"/>
    </source>
</evidence>
<feature type="region of interest" description="Disordered" evidence="7">
    <location>
        <begin position="96"/>
        <end position="118"/>
    </location>
</feature>
<dbReference type="EMBL" id="LJIJ01000022">
    <property type="protein sequence ID" value="ODN05498.1"/>
    <property type="molecule type" value="Genomic_DNA"/>
</dbReference>
<proteinExistence type="inferred from homology"/>
<reference evidence="9 10" key="1">
    <citation type="journal article" date="2016" name="Genome Biol. Evol.">
        <title>Gene Family Evolution Reflects Adaptation to Soil Environmental Stressors in the Genome of the Collembolan Orchesella cincta.</title>
        <authorList>
            <person name="Faddeeva-Vakhrusheva A."/>
            <person name="Derks M.F."/>
            <person name="Anvar S.Y."/>
            <person name="Agamennone V."/>
            <person name="Suring W."/>
            <person name="Smit S."/>
            <person name="van Straalen N.M."/>
            <person name="Roelofs D."/>
        </authorList>
    </citation>
    <scope>NUCLEOTIDE SEQUENCE [LARGE SCALE GENOMIC DNA]</scope>
    <source>
        <tissue evidence="9">Mixed pool</tissue>
    </source>
</reference>
<dbReference type="GO" id="GO:0038023">
    <property type="term" value="F:signaling receptor activity"/>
    <property type="evidence" value="ECO:0007669"/>
    <property type="project" value="TreeGrafter"/>
</dbReference>
<dbReference type="GO" id="GO:0046872">
    <property type="term" value="F:metal ion binding"/>
    <property type="evidence" value="ECO:0007669"/>
    <property type="project" value="UniProtKB-KW"/>
</dbReference>
<feature type="compositionally biased region" description="Polar residues" evidence="7">
    <location>
        <begin position="70"/>
        <end position="81"/>
    </location>
</feature>
<evidence type="ECO:0000256" key="4">
    <source>
        <dbReference type="ARBA" id="ARBA00022989"/>
    </source>
</evidence>
<dbReference type="STRING" id="48709.A0A1D2NJP1"/>
<comment type="subcellular location">
    <subcellularLocation>
        <location evidence="1">Membrane</location>
        <topology evidence="1">Multi-pass membrane protein</topology>
    </subcellularLocation>
</comment>
<evidence type="ECO:0000256" key="7">
    <source>
        <dbReference type="SAM" id="MobiDB-lite"/>
    </source>
</evidence>
<evidence type="ECO:0000256" key="6">
    <source>
        <dbReference type="PIRSR" id="PIRSR604254-1"/>
    </source>
</evidence>
<evidence type="ECO:0000256" key="3">
    <source>
        <dbReference type="ARBA" id="ARBA00022692"/>
    </source>
</evidence>
<feature type="transmembrane region" description="Helical" evidence="8">
    <location>
        <begin position="265"/>
        <end position="288"/>
    </location>
</feature>
<feature type="compositionally biased region" description="Low complexity" evidence="7">
    <location>
        <begin position="54"/>
        <end position="65"/>
    </location>
</feature>
<feature type="binding site" evidence="6">
    <location>
        <position position="399"/>
    </location>
    <ligand>
        <name>Zn(2+)</name>
        <dbReference type="ChEBI" id="CHEBI:29105"/>
    </ligand>
</feature>